<accession>A0ABQ2ZRG3</accession>
<evidence type="ECO:0000313" key="2">
    <source>
        <dbReference type="Proteomes" id="UP000600946"/>
    </source>
</evidence>
<sequence length="99" mass="10049">MEAASALSGWLRLTTSLAAADRSETSQAVIPPKATTSTATTAPMIHRRPGSVVAAARSRSRVSAQARRVPGRGCGCGCGADRAADSRVSGSRTFGGFAT</sequence>
<evidence type="ECO:0008006" key="3">
    <source>
        <dbReference type="Google" id="ProtNLM"/>
    </source>
</evidence>
<comment type="caution">
    <text evidence="1">The sequence shown here is derived from an EMBL/GenBank/DDBJ whole genome shotgun (WGS) entry which is preliminary data.</text>
</comment>
<gene>
    <name evidence="1" type="ORF">GCM10010326_14720</name>
</gene>
<name>A0ABQ2ZRG3_9ACTN</name>
<organism evidence="1 2">
    <name type="scientific">Streptomyces xanthochromogenes</name>
    <dbReference type="NCBI Taxonomy" id="67384"/>
    <lineage>
        <taxon>Bacteria</taxon>
        <taxon>Bacillati</taxon>
        <taxon>Actinomycetota</taxon>
        <taxon>Actinomycetes</taxon>
        <taxon>Kitasatosporales</taxon>
        <taxon>Streptomycetaceae</taxon>
        <taxon>Streptomyces</taxon>
    </lineage>
</organism>
<dbReference type="Proteomes" id="UP000600946">
    <property type="component" value="Unassembled WGS sequence"/>
</dbReference>
<reference evidence="2" key="1">
    <citation type="journal article" date="2019" name="Int. J. Syst. Evol. Microbiol.">
        <title>The Global Catalogue of Microorganisms (GCM) 10K type strain sequencing project: providing services to taxonomists for standard genome sequencing and annotation.</title>
        <authorList>
            <consortium name="The Broad Institute Genomics Platform"/>
            <consortium name="The Broad Institute Genome Sequencing Center for Infectious Disease"/>
            <person name="Wu L."/>
            <person name="Ma J."/>
        </authorList>
    </citation>
    <scope>NUCLEOTIDE SEQUENCE [LARGE SCALE GENOMIC DNA]</scope>
    <source>
        <strain evidence="2">JCM 4594</strain>
    </source>
</reference>
<keyword evidence="2" id="KW-1185">Reference proteome</keyword>
<dbReference type="EMBL" id="BMUU01000002">
    <property type="protein sequence ID" value="GGY22485.1"/>
    <property type="molecule type" value="Genomic_DNA"/>
</dbReference>
<evidence type="ECO:0000313" key="1">
    <source>
        <dbReference type="EMBL" id="GGY22485.1"/>
    </source>
</evidence>
<protein>
    <recommendedName>
        <fullName evidence="3">Secreted protein</fullName>
    </recommendedName>
</protein>
<proteinExistence type="predicted"/>